<protein>
    <submittedName>
        <fullName evidence="2">Uncharacterized protein</fullName>
    </submittedName>
</protein>
<reference evidence="2 3" key="1">
    <citation type="submission" date="2019-09" db="EMBL/GenBank/DDBJ databases">
        <authorList>
            <person name="Cao W.R."/>
        </authorList>
    </citation>
    <scope>NUCLEOTIDE SEQUENCE [LARGE SCALE GENOMIC DNA]</scope>
    <source>
        <strain evidence="3">a4</strain>
    </source>
</reference>
<accession>A0A7J5AU39</accession>
<gene>
    <name evidence="2" type="ORF">F7018_00975</name>
</gene>
<proteinExistence type="predicted"/>
<evidence type="ECO:0000313" key="2">
    <source>
        <dbReference type="EMBL" id="KAB1160480.1"/>
    </source>
</evidence>
<dbReference type="EMBL" id="WAAU01000003">
    <property type="protein sequence ID" value="KAB1160480.1"/>
    <property type="molecule type" value="Genomic_DNA"/>
</dbReference>
<sequence length="132" mass="14927">MKIYGKCKNCETEIGFSTSANTRVEFAMQDGENKILNCKNCGIKTKFHVDELFTKESKIAQIGAGLILLIGTPLIFLSLNLVFNGNWNHYVIYAIGGFLLVPIITYEIIKKQDQTRVNSFNRSKLKGRIHNI</sequence>
<keyword evidence="1" id="KW-1133">Transmembrane helix</keyword>
<dbReference type="OrthoDB" id="1179607at2"/>
<evidence type="ECO:0000256" key="1">
    <source>
        <dbReference type="SAM" id="Phobius"/>
    </source>
</evidence>
<feature type="transmembrane region" description="Helical" evidence="1">
    <location>
        <begin position="62"/>
        <end position="83"/>
    </location>
</feature>
<organism evidence="2 3">
    <name type="scientific">Tenacibaculum aiptasiae</name>
    <dbReference type="NCBI Taxonomy" id="426481"/>
    <lineage>
        <taxon>Bacteria</taxon>
        <taxon>Pseudomonadati</taxon>
        <taxon>Bacteroidota</taxon>
        <taxon>Flavobacteriia</taxon>
        <taxon>Flavobacteriales</taxon>
        <taxon>Flavobacteriaceae</taxon>
        <taxon>Tenacibaculum</taxon>
    </lineage>
</organism>
<keyword evidence="3" id="KW-1185">Reference proteome</keyword>
<feature type="transmembrane region" description="Helical" evidence="1">
    <location>
        <begin position="89"/>
        <end position="109"/>
    </location>
</feature>
<name>A0A7J5AU39_9FLAO</name>
<dbReference type="RefSeq" id="WP_150898109.1">
    <property type="nucleotide sequence ID" value="NZ_WAAU01000003.1"/>
</dbReference>
<comment type="caution">
    <text evidence="2">The sequence shown here is derived from an EMBL/GenBank/DDBJ whole genome shotgun (WGS) entry which is preliminary data.</text>
</comment>
<dbReference type="AlphaFoldDB" id="A0A7J5AU39"/>
<evidence type="ECO:0000313" key="3">
    <source>
        <dbReference type="Proteomes" id="UP000467305"/>
    </source>
</evidence>
<keyword evidence="1" id="KW-0472">Membrane</keyword>
<dbReference type="Proteomes" id="UP000467305">
    <property type="component" value="Unassembled WGS sequence"/>
</dbReference>
<keyword evidence="1" id="KW-0812">Transmembrane</keyword>